<evidence type="ECO:0000256" key="1">
    <source>
        <dbReference type="SAM" id="Phobius"/>
    </source>
</evidence>
<keyword evidence="1" id="KW-0472">Membrane</keyword>
<keyword evidence="1" id="KW-1133">Transmembrane helix</keyword>
<proteinExistence type="predicted"/>
<dbReference type="EMBL" id="CP013118">
    <property type="protein sequence ID" value="ALO14570.1"/>
    <property type="molecule type" value="Genomic_DNA"/>
</dbReference>
<keyword evidence="3" id="KW-1185">Reference proteome</keyword>
<dbReference type="Pfam" id="PF10861">
    <property type="entry name" value="DUF2784"/>
    <property type="match status" value="1"/>
</dbReference>
<feature type="transmembrane region" description="Helical" evidence="1">
    <location>
        <begin position="6"/>
        <end position="26"/>
    </location>
</feature>
<dbReference type="AlphaFoldDB" id="A0A0S2HWY6"/>
<name>A0A0S2HWY6_9BACT</name>
<feature type="transmembrane region" description="Helical" evidence="1">
    <location>
        <begin position="103"/>
        <end position="120"/>
    </location>
</feature>
<gene>
    <name evidence="2" type="ORF">L21SP5_00902</name>
</gene>
<dbReference type="Proteomes" id="UP000064893">
    <property type="component" value="Chromosome"/>
</dbReference>
<organism evidence="2 3">
    <name type="scientific">Salinivirga cyanobacteriivorans</name>
    <dbReference type="NCBI Taxonomy" id="1307839"/>
    <lineage>
        <taxon>Bacteria</taxon>
        <taxon>Pseudomonadati</taxon>
        <taxon>Bacteroidota</taxon>
        <taxon>Bacteroidia</taxon>
        <taxon>Bacteroidales</taxon>
        <taxon>Salinivirgaceae</taxon>
        <taxon>Salinivirga</taxon>
    </lineage>
</organism>
<protein>
    <recommendedName>
        <fullName evidence="4">DUF2784 domain-containing protein</fullName>
    </recommendedName>
</protein>
<dbReference type="STRING" id="1307839.L21SP5_00902"/>
<dbReference type="KEGG" id="blq:L21SP5_00902"/>
<sequence>MNSWFWHAADIFFVILHTCLILFNIGGWLWKKTRRWNLALLLLTGASWSLLGLFYGMGYCPLTDWHFQVLEKLGHTNLPSSYILYLYQRLTGLYMNPATVDKITLIVYLVALILSIYFNFRHNWLKKHPENQTRLR</sequence>
<dbReference type="InterPro" id="IPR021218">
    <property type="entry name" value="DUF2784"/>
</dbReference>
<keyword evidence="1" id="KW-0812">Transmembrane</keyword>
<accession>A0A0S2HWY6</accession>
<evidence type="ECO:0000313" key="2">
    <source>
        <dbReference type="EMBL" id="ALO14570.1"/>
    </source>
</evidence>
<dbReference type="RefSeq" id="WP_057952105.1">
    <property type="nucleotide sequence ID" value="NZ_CP013118.1"/>
</dbReference>
<evidence type="ECO:0000313" key="3">
    <source>
        <dbReference type="Proteomes" id="UP000064893"/>
    </source>
</evidence>
<evidence type="ECO:0008006" key="4">
    <source>
        <dbReference type="Google" id="ProtNLM"/>
    </source>
</evidence>
<dbReference type="OrthoDB" id="9811239at2"/>
<reference evidence="2 3" key="1">
    <citation type="submission" date="2015-11" db="EMBL/GenBank/DDBJ databases">
        <title>Description and complete genome sequence of a novel strain predominating in hypersaline microbial mats and representing a new family of the Bacteriodetes phylum.</title>
        <authorList>
            <person name="Spring S."/>
            <person name="Bunk B."/>
            <person name="Sproer C."/>
            <person name="Klenk H.-P."/>
        </authorList>
    </citation>
    <scope>NUCLEOTIDE SEQUENCE [LARGE SCALE GENOMIC DNA]</scope>
    <source>
        <strain evidence="2 3">L21-Spi-D4</strain>
    </source>
</reference>
<feature type="transmembrane region" description="Helical" evidence="1">
    <location>
        <begin position="38"/>
        <end position="57"/>
    </location>
</feature>